<dbReference type="AlphaFoldDB" id="A0A834MIR3"/>
<accession>A0A834MIR3</accession>
<keyword evidence="2" id="KW-1185">Reference proteome</keyword>
<sequence length="106" mass="12318">MERSHFQVELWARRDGKKWKSSGKPLRNLIYRVSEPAALRFCGNLRRLCKDPVDCSGINVSERGRHINDRPRDPNRSYLMRFGSDEDGRRSFTGAPWKPSVRACIV</sequence>
<evidence type="ECO:0000313" key="2">
    <source>
        <dbReference type="Proteomes" id="UP000625711"/>
    </source>
</evidence>
<name>A0A834MIR3_RHYFE</name>
<proteinExistence type="predicted"/>
<reference evidence="1" key="1">
    <citation type="submission" date="2020-08" db="EMBL/GenBank/DDBJ databases">
        <title>Genome sequencing and assembly of the red palm weevil Rhynchophorus ferrugineus.</title>
        <authorList>
            <person name="Dias G.B."/>
            <person name="Bergman C.M."/>
            <person name="Manee M."/>
        </authorList>
    </citation>
    <scope>NUCLEOTIDE SEQUENCE</scope>
    <source>
        <strain evidence="1">AA-2017</strain>
        <tissue evidence="1">Whole larva</tissue>
    </source>
</reference>
<evidence type="ECO:0000313" key="1">
    <source>
        <dbReference type="EMBL" id="KAF7279764.1"/>
    </source>
</evidence>
<comment type="caution">
    <text evidence="1">The sequence shown here is derived from an EMBL/GenBank/DDBJ whole genome shotgun (WGS) entry which is preliminary data.</text>
</comment>
<protein>
    <submittedName>
        <fullName evidence="1">Uncharacterized protein</fullName>
    </submittedName>
</protein>
<dbReference type="Proteomes" id="UP000625711">
    <property type="component" value="Unassembled WGS sequence"/>
</dbReference>
<dbReference type="EMBL" id="JAACXV010000342">
    <property type="protein sequence ID" value="KAF7279764.1"/>
    <property type="molecule type" value="Genomic_DNA"/>
</dbReference>
<gene>
    <name evidence="1" type="ORF">GWI33_006793</name>
</gene>
<organism evidence="1 2">
    <name type="scientific">Rhynchophorus ferrugineus</name>
    <name type="common">Red palm weevil</name>
    <name type="synonym">Curculio ferrugineus</name>
    <dbReference type="NCBI Taxonomy" id="354439"/>
    <lineage>
        <taxon>Eukaryota</taxon>
        <taxon>Metazoa</taxon>
        <taxon>Ecdysozoa</taxon>
        <taxon>Arthropoda</taxon>
        <taxon>Hexapoda</taxon>
        <taxon>Insecta</taxon>
        <taxon>Pterygota</taxon>
        <taxon>Neoptera</taxon>
        <taxon>Endopterygota</taxon>
        <taxon>Coleoptera</taxon>
        <taxon>Polyphaga</taxon>
        <taxon>Cucujiformia</taxon>
        <taxon>Curculionidae</taxon>
        <taxon>Dryophthorinae</taxon>
        <taxon>Rhynchophorus</taxon>
    </lineage>
</organism>